<reference evidence="3" key="1">
    <citation type="submission" date="2021-05" db="EMBL/GenBank/DDBJ databases">
        <authorList>
            <person name="Alioto T."/>
            <person name="Alioto T."/>
            <person name="Gomez Garrido J."/>
        </authorList>
    </citation>
    <scope>NUCLEOTIDE SEQUENCE</scope>
</reference>
<feature type="signal peptide" evidence="2">
    <location>
        <begin position="1"/>
        <end position="29"/>
    </location>
</feature>
<dbReference type="AlphaFoldDB" id="A0A8D8VZK4"/>
<dbReference type="EMBL" id="HBUF01620934">
    <property type="protein sequence ID" value="CAG6780972.1"/>
    <property type="molecule type" value="Transcribed_RNA"/>
</dbReference>
<evidence type="ECO:0000256" key="2">
    <source>
        <dbReference type="SAM" id="SignalP"/>
    </source>
</evidence>
<dbReference type="EMBL" id="HBUF01118050">
    <property type="protein sequence ID" value="CAG6641566.1"/>
    <property type="molecule type" value="Transcribed_RNA"/>
</dbReference>
<sequence>MSVQYSSAGCFLLVMLMALVISTVDVASAKRGCASFGHSCFGGHGKRSSPDTDTDTLSLPSEDYFSPPKSEDYPSGNKIPRSSDYPVNDMTLDRPSGRTQWTRVRLPTTTDDWIGHQQLLASAADLSPILRQIVRSYYRQQLHPINRVAK</sequence>
<dbReference type="PANTHER" id="PTHR35980:SF1">
    <property type="entry name" value="NEUROPEPTIDE CCHAMIDE-1-RELATED"/>
    <property type="match status" value="1"/>
</dbReference>
<dbReference type="EMBL" id="HBUF01620935">
    <property type="protein sequence ID" value="CAG6780973.1"/>
    <property type="molecule type" value="Transcribed_RNA"/>
</dbReference>
<accession>A0A8D8VZK4</accession>
<dbReference type="InterPro" id="IPR037729">
    <property type="entry name" value="CCHa1/2"/>
</dbReference>
<dbReference type="GO" id="GO:0005615">
    <property type="term" value="C:extracellular space"/>
    <property type="evidence" value="ECO:0007669"/>
    <property type="project" value="TreeGrafter"/>
</dbReference>
<dbReference type="PANTHER" id="PTHR35980">
    <property type="entry name" value="NEUROPEPTIDE CCHAMIDE-1-RELATED"/>
    <property type="match status" value="1"/>
</dbReference>
<dbReference type="GO" id="GO:0007218">
    <property type="term" value="P:neuropeptide signaling pathway"/>
    <property type="evidence" value="ECO:0007669"/>
    <property type="project" value="InterPro"/>
</dbReference>
<feature type="region of interest" description="Disordered" evidence="1">
    <location>
        <begin position="43"/>
        <end position="96"/>
    </location>
</feature>
<proteinExistence type="predicted"/>
<evidence type="ECO:0000313" key="3">
    <source>
        <dbReference type="EMBL" id="CAG6641567.1"/>
    </source>
</evidence>
<dbReference type="GO" id="GO:0005184">
    <property type="term" value="F:neuropeptide hormone activity"/>
    <property type="evidence" value="ECO:0007669"/>
    <property type="project" value="InterPro"/>
</dbReference>
<organism evidence="3">
    <name type="scientific">Cacopsylla melanoneura</name>
    <dbReference type="NCBI Taxonomy" id="428564"/>
    <lineage>
        <taxon>Eukaryota</taxon>
        <taxon>Metazoa</taxon>
        <taxon>Ecdysozoa</taxon>
        <taxon>Arthropoda</taxon>
        <taxon>Hexapoda</taxon>
        <taxon>Insecta</taxon>
        <taxon>Pterygota</taxon>
        <taxon>Neoptera</taxon>
        <taxon>Paraneoptera</taxon>
        <taxon>Hemiptera</taxon>
        <taxon>Sternorrhyncha</taxon>
        <taxon>Psylloidea</taxon>
        <taxon>Psyllidae</taxon>
        <taxon>Psyllinae</taxon>
        <taxon>Cacopsylla</taxon>
    </lineage>
</organism>
<keyword evidence="2" id="KW-0732">Signal</keyword>
<dbReference type="EMBL" id="HBUF01118051">
    <property type="protein sequence ID" value="CAG6641567.1"/>
    <property type="molecule type" value="Transcribed_RNA"/>
</dbReference>
<protein>
    <recommendedName>
        <fullName evidence="4">Neuropeptide CCHamide-2</fullName>
    </recommendedName>
</protein>
<dbReference type="EMBL" id="HBUF01118053">
    <property type="protein sequence ID" value="CAG6641569.1"/>
    <property type="molecule type" value="Transcribed_RNA"/>
</dbReference>
<feature type="chain" id="PRO_5036262342" description="Neuropeptide CCHamide-2" evidence="2">
    <location>
        <begin position="30"/>
        <end position="150"/>
    </location>
</feature>
<evidence type="ECO:0000256" key="1">
    <source>
        <dbReference type="SAM" id="MobiDB-lite"/>
    </source>
</evidence>
<dbReference type="EMBL" id="HBUF01118052">
    <property type="protein sequence ID" value="CAG6641568.1"/>
    <property type="molecule type" value="Transcribed_RNA"/>
</dbReference>
<evidence type="ECO:0008006" key="4">
    <source>
        <dbReference type="Google" id="ProtNLM"/>
    </source>
</evidence>
<name>A0A8D8VZK4_9HEMI</name>